<dbReference type="GO" id="GO:0046872">
    <property type="term" value="F:metal ion binding"/>
    <property type="evidence" value="ECO:0007669"/>
    <property type="project" value="InterPro"/>
</dbReference>
<organism evidence="2">
    <name type="scientific">marine metagenome</name>
    <dbReference type="NCBI Taxonomy" id="408172"/>
    <lineage>
        <taxon>unclassified sequences</taxon>
        <taxon>metagenomes</taxon>
        <taxon>ecological metagenomes</taxon>
    </lineage>
</organism>
<proteinExistence type="predicted"/>
<dbReference type="Pfam" id="PF00403">
    <property type="entry name" value="HMA"/>
    <property type="match status" value="1"/>
</dbReference>
<dbReference type="Gene3D" id="3.30.70.100">
    <property type="match status" value="1"/>
</dbReference>
<sequence length="108" mass="11667">MKFRSIIFACFLFLGVIGCGESHAEVSLPTIMCGMCEQTIKSSLNDLDGIKNVKIDLENKVGAITFDNQKVDLDGIEKAIATLGYQANDTKADPAAYETLPKCCKVSS</sequence>
<gene>
    <name evidence="2" type="ORF">METZ01_LOCUS144473</name>
</gene>
<evidence type="ECO:0000259" key="1">
    <source>
        <dbReference type="PROSITE" id="PS50846"/>
    </source>
</evidence>
<feature type="domain" description="HMA" evidence="1">
    <location>
        <begin position="22"/>
        <end position="88"/>
    </location>
</feature>
<dbReference type="InterPro" id="IPR006121">
    <property type="entry name" value="HMA_dom"/>
</dbReference>
<protein>
    <recommendedName>
        <fullName evidence="1">HMA domain-containing protein</fullName>
    </recommendedName>
</protein>
<dbReference type="InterPro" id="IPR036163">
    <property type="entry name" value="HMA_dom_sf"/>
</dbReference>
<accession>A0A381ZQZ9</accession>
<dbReference type="PROSITE" id="PS50846">
    <property type="entry name" value="HMA_2"/>
    <property type="match status" value="1"/>
</dbReference>
<dbReference type="AlphaFoldDB" id="A0A381ZQZ9"/>
<name>A0A381ZQZ9_9ZZZZ</name>
<dbReference type="EMBL" id="UINC01022299">
    <property type="protein sequence ID" value="SVA91619.1"/>
    <property type="molecule type" value="Genomic_DNA"/>
</dbReference>
<evidence type="ECO:0000313" key="2">
    <source>
        <dbReference type="EMBL" id="SVA91619.1"/>
    </source>
</evidence>
<dbReference type="SUPFAM" id="SSF55008">
    <property type="entry name" value="HMA, heavy metal-associated domain"/>
    <property type="match status" value="1"/>
</dbReference>
<dbReference type="PROSITE" id="PS51257">
    <property type="entry name" value="PROKAR_LIPOPROTEIN"/>
    <property type="match status" value="1"/>
</dbReference>
<reference evidence="2" key="1">
    <citation type="submission" date="2018-05" db="EMBL/GenBank/DDBJ databases">
        <authorList>
            <person name="Lanie J.A."/>
            <person name="Ng W.-L."/>
            <person name="Kazmierczak K.M."/>
            <person name="Andrzejewski T.M."/>
            <person name="Davidsen T.M."/>
            <person name="Wayne K.J."/>
            <person name="Tettelin H."/>
            <person name="Glass J.I."/>
            <person name="Rusch D."/>
            <person name="Podicherti R."/>
            <person name="Tsui H.-C.T."/>
            <person name="Winkler M.E."/>
        </authorList>
    </citation>
    <scope>NUCLEOTIDE SEQUENCE</scope>
</reference>
<dbReference type="CDD" id="cd00371">
    <property type="entry name" value="HMA"/>
    <property type="match status" value="1"/>
</dbReference>